<feature type="transmembrane region" description="Helical" evidence="8">
    <location>
        <begin position="160"/>
        <end position="180"/>
    </location>
</feature>
<feature type="domain" description="Concentrative nucleoside transporter C-terminal" evidence="10">
    <location>
        <begin position="408"/>
        <end position="617"/>
    </location>
</feature>
<keyword evidence="6 8" id="KW-0472">Membrane</keyword>
<keyword evidence="3" id="KW-1003">Cell membrane</keyword>
<feature type="transmembrane region" description="Helical" evidence="8">
    <location>
        <begin position="600"/>
        <end position="621"/>
    </location>
</feature>
<dbReference type="PANTHER" id="PTHR10590">
    <property type="entry name" value="SODIUM/NUCLEOSIDE COTRANSPORTER"/>
    <property type="match status" value="1"/>
</dbReference>
<comment type="subcellular location">
    <subcellularLocation>
        <location evidence="1">Cell membrane</location>
        <topology evidence="1">Multi-pass membrane protein</topology>
    </subcellularLocation>
</comment>
<feature type="transmembrane region" description="Helical" evidence="8">
    <location>
        <begin position="408"/>
        <end position="428"/>
    </location>
</feature>
<feature type="transmembrane region" description="Helical" evidence="8">
    <location>
        <begin position="379"/>
        <end position="402"/>
    </location>
</feature>
<organism evidence="12 13">
    <name type="scientific">Popillia japonica</name>
    <name type="common">Japanese beetle</name>
    <dbReference type="NCBI Taxonomy" id="7064"/>
    <lineage>
        <taxon>Eukaryota</taxon>
        <taxon>Metazoa</taxon>
        <taxon>Ecdysozoa</taxon>
        <taxon>Arthropoda</taxon>
        <taxon>Hexapoda</taxon>
        <taxon>Insecta</taxon>
        <taxon>Pterygota</taxon>
        <taxon>Neoptera</taxon>
        <taxon>Endopterygota</taxon>
        <taxon>Coleoptera</taxon>
        <taxon>Polyphaga</taxon>
        <taxon>Scarabaeiformia</taxon>
        <taxon>Scarabaeidae</taxon>
        <taxon>Rutelinae</taxon>
        <taxon>Popillia</taxon>
    </lineage>
</organism>
<dbReference type="Pfam" id="PF01773">
    <property type="entry name" value="Nucleos_tra2_N"/>
    <property type="match status" value="1"/>
</dbReference>
<keyword evidence="13" id="KW-1185">Reference proteome</keyword>
<dbReference type="Pfam" id="PF07662">
    <property type="entry name" value="Nucleos_tra2_C"/>
    <property type="match status" value="1"/>
</dbReference>
<evidence type="ECO:0000256" key="7">
    <source>
        <dbReference type="SAM" id="MobiDB-lite"/>
    </source>
</evidence>
<evidence type="ECO:0000256" key="5">
    <source>
        <dbReference type="ARBA" id="ARBA00022989"/>
    </source>
</evidence>
<feature type="transmembrane region" description="Helical" evidence="8">
    <location>
        <begin position="186"/>
        <end position="205"/>
    </location>
</feature>
<sequence>MENNNEGNNQQTKQDEAYNLQDDPLNNGDINSAKKESSFFLSKALQRSQDSIGSFFEDNSKPLGIFLRVTIFLMFTSHFIWATYYFIDQTDETINNTILLNDETINNTMCHGYGFLMLLYMVITYGFTYVWCLKPYVIKPIGKYIWDPAKTFLGNVFKQSVPNIVGHLLILAAALTYLIVDARDEWNRLIPLIGFTTFIIIGFLCSKYPGNIIWRPVIWGFISQFVFGLLTVRWKVGRDVFRCAGDKVTTFLGYAVNGSAFVYGDILVHQYQVFAFQAVSTIYFLNFFINVLYYYGIMQKIVGVLGSFLHSILGTSICESVNSAGNIFLGQSEAPLLLKPYLKNLTHSEFHTICASGFATVSGTVLAAYISYGAKAEHLITAICASGFATVSGTVLAAYISYGAKAEHLITATVMAAPTALAYSKLMYPETEEIKNTKKSISLVESDFKSVLDAASKGASEATMIVFNIIANLIAFIAFIYFVNGILGWMGQLCGYMNEDELWSVEEIMGYILTPIAYIMGVPWDECRIVGRLIGVKMMVNEFAAFAQFSSLKELLSARTQVITTYAIVGFGNPGSIGLMVSALSTLVPEKSHFVTAVVFRAYICGTIVCLLTASMAALLIPEDLLDI</sequence>
<feature type="transmembrane region" description="Helical" evidence="8">
    <location>
        <begin position="465"/>
        <end position="488"/>
    </location>
</feature>
<feature type="transmembrane region" description="Helical" evidence="8">
    <location>
        <begin position="212"/>
        <end position="232"/>
    </location>
</feature>
<dbReference type="InterPro" id="IPR011657">
    <property type="entry name" value="CNT_C_dom"/>
</dbReference>
<evidence type="ECO:0000259" key="9">
    <source>
        <dbReference type="Pfam" id="PF01773"/>
    </source>
</evidence>
<proteinExistence type="inferred from homology"/>
<evidence type="ECO:0000256" key="1">
    <source>
        <dbReference type="ARBA" id="ARBA00004651"/>
    </source>
</evidence>
<feature type="transmembrane region" description="Helical" evidence="8">
    <location>
        <begin position="274"/>
        <end position="296"/>
    </location>
</feature>
<dbReference type="GO" id="GO:0005886">
    <property type="term" value="C:plasma membrane"/>
    <property type="evidence" value="ECO:0007669"/>
    <property type="project" value="UniProtKB-SubCell"/>
</dbReference>
<accession>A0AAW1N277</accession>
<dbReference type="Pfam" id="PF07670">
    <property type="entry name" value="Gate"/>
    <property type="match status" value="1"/>
</dbReference>
<feature type="transmembrane region" description="Helical" evidence="8">
    <location>
        <begin position="65"/>
        <end position="87"/>
    </location>
</feature>
<feature type="transmembrane region" description="Helical" evidence="8">
    <location>
        <begin position="113"/>
        <end position="133"/>
    </location>
</feature>
<evidence type="ECO:0000259" key="10">
    <source>
        <dbReference type="Pfam" id="PF07662"/>
    </source>
</evidence>
<evidence type="ECO:0000313" key="12">
    <source>
        <dbReference type="EMBL" id="KAK9754111.1"/>
    </source>
</evidence>
<dbReference type="EMBL" id="JASPKY010000009">
    <property type="protein sequence ID" value="KAK9754111.1"/>
    <property type="molecule type" value="Genomic_DNA"/>
</dbReference>
<reference evidence="12 13" key="1">
    <citation type="journal article" date="2024" name="BMC Genomics">
        <title>De novo assembly and annotation of Popillia japonica's genome with initial clues to its potential as an invasive pest.</title>
        <authorList>
            <person name="Cucini C."/>
            <person name="Boschi S."/>
            <person name="Funari R."/>
            <person name="Cardaioli E."/>
            <person name="Iannotti N."/>
            <person name="Marturano G."/>
            <person name="Paoli F."/>
            <person name="Bruttini M."/>
            <person name="Carapelli A."/>
            <person name="Frati F."/>
            <person name="Nardi F."/>
        </authorList>
    </citation>
    <scope>NUCLEOTIDE SEQUENCE [LARGE SCALE GENOMIC DNA]</scope>
    <source>
        <strain evidence="12">DMR45628</strain>
    </source>
</reference>
<comment type="caution">
    <text evidence="12">The sequence shown here is derived from an EMBL/GenBank/DDBJ whole genome shotgun (WGS) entry which is preliminary data.</text>
</comment>
<evidence type="ECO:0000256" key="2">
    <source>
        <dbReference type="ARBA" id="ARBA00009033"/>
    </source>
</evidence>
<keyword evidence="4 8" id="KW-0812">Transmembrane</keyword>
<comment type="similarity">
    <text evidence="2">Belongs to the concentrative nucleoside transporter (CNT) (TC 2.A.41) family.</text>
</comment>
<keyword evidence="5 8" id="KW-1133">Transmembrane helix</keyword>
<dbReference type="PANTHER" id="PTHR10590:SF4">
    <property type="entry name" value="SOLUTE CARRIER FAMILY 28 MEMBER 3"/>
    <property type="match status" value="1"/>
</dbReference>
<feature type="domain" description="Concentrative nucleoside transporter N-terminal" evidence="9">
    <location>
        <begin position="193"/>
        <end position="265"/>
    </location>
</feature>
<dbReference type="AlphaFoldDB" id="A0AAW1N277"/>
<feature type="region of interest" description="Disordered" evidence="7">
    <location>
        <begin position="1"/>
        <end position="22"/>
    </location>
</feature>
<dbReference type="InterPro" id="IPR002668">
    <property type="entry name" value="CNT_N_dom"/>
</dbReference>
<feature type="domain" description="Nucleoside transporter/FeoB GTPase Gate" evidence="11">
    <location>
        <begin position="276"/>
        <end position="373"/>
    </location>
</feature>
<name>A0AAW1N277_POPJA</name>
<feature type="transmembrane region" description="Helical" evidence="8">
    <location>
        <begin position="563"/>
        <end position="588"/>
    </location>
</feature>
<feature type="transmembrane region" description="Helical" evidence="8">
    <location>
        <begin position="350"/>
        <end position="372"/>
    </location>
</feature>
<dbReference type="Proteomes" id="UP001458880">
    <property type="component" value="Unassembled WGS sequence"/>
</dbReference>
<evidence type="ECO:0000256" key="4">
    <source>
        <dbReference type="ARBA" id="ARBA00022692"/>
    </source>
</evidence>
<feature type="transmembrane region" description="Helical" evidence="8">
    <location>
        <begin position="308"/>
        <end position="330"/>
    </location>
</feature>
<dbReference type="GO" id="GO:0005415">
    <property type="term" value="F:nucleoside:sodium symporter activity"/>
    <property type="evidence" value="ECO:0007669"/>
    <property type="project" value="TreeGrafter"/>
</dbReference>
<evidence type="ECO:0000256" key="8">
    <source>
        <dbReference type="SAM" id="Phobius"/>
    </source>
</evidence>
<evidence type="ECO:0000256" key="6">
    <source>
        <dbReference type="ARBA" id="ARBA00023136"/>
    </source>
</evidence>
<feature type="compositionally biased region" description="Polar residues" evidence="7">
    <location>
        <begin position="1"/>
        <end position="12"/>
    </location>
</feature>
<dbReference type="InterPro" id="IPR011642">
    <property type="entry name" value="Gate_dom"/>
</dbReference>
<gene>
    <name evidence="12" type="ORF">QE152_g1512</name>
</gene>
<evidence type="ECO:0000259" key="11">
    <source>
        <dbReference type="Pfam" id="PF07670"/>
    </source>
</evidence>
<protein>
    <submittedName>
        <fullName evidence="12">Na+ dependent nucleoside transporter N-terminus</fullName>
    </submittedName>
</protein>
<evidence type="ECO:0000313" key="13">
    <source>
        <dbReference type="Proteomes" id="UP001458880"/>
    </source>
</evidence>
<evidence type="ECO:0000256" key="3">
    <source>
        <dbReference type="ARBA" id="ARBA00022475"/>
    </source>
</evidence>
<dbReference type="InterPro" id="IPR008276">
    <property type="entry name" value="C_nuclsd_transpt"/>
</dbReference>
<feature type="transmembrane region" description="Helical" evidence="8">
    <location>
        <begin position="508"/>
        <end position="524"/>
    </location>
</feature>